<evidence type="ECO:0000313" key="3">
    <source>
        <dbReference type="Proteomes" id="UP000657177"/>
    </source>
</evidence>
<dbReference type="PROSITE" id="PS51480">
    <property type="entry name" value="DHAL"/>
    <property type="match status" value="1"/>
</dbReference>
<dbReference type="InterPro" id="IPR019986">
    <property type="entry name" value="YloV-like"/>
</dbReference>
<proteinExistence type="predicted"/>
<name>A0A8J6LIV7_9FIRM</name>
<dbReference type="NCBIfam" id="TIGR03599">
    <property type="entry name" value="YloV"/>
    <property type="match status" value="1"/>
</dbReference>
<evidence type="ECO:0000313" key="2">
    <source>
        <dbReference type="EMBL" id="MBA2133505.1"/>
    </source>
</evidence>
<dbReference type="AlphaFoldDB" id="A0A8J6LIV7"/>
<protein>
    <submittedName>
        <fullName evidence="2">DAK2 domain-containing protein</fullName>
    </submittedName>
</protein>
<dbReference type="InterPro" id="IPR036117">
    <property type="entry name" value="DhaL_dom_sf"/>
</dbReference>
<dbReference type="Gene3D" id="1.25.40.340">
    <property type="match status" value="1"/>
</dbReference>
<reference evidence="2" key="1">
    <citation type="submission" date="2020-06" db="EMBL/GenBank/DDBJ databases">
        <title>Novel chitinolytic bacterium.</title>
        <authorList>
            <person name="Ungkulpasvich U."/>
            <person name="Kosugi A."/>
            <person name="Uke A."/>
        </authorList>
    </citation>
    <scope>NUCLEOTIDE SEQUENCE</scope>
    <source>
        <strain evidence="2">UUS1-1</strain>
    </source>
</reference>
<organism evidence="2 3">
    <name type="scientific">Capillibacterium thermochitinicola</name>
    <dbReference type="NCBI Taxonomy" id="2699427"/>
    <lineage>
        <taxon>Bacteria</taxon>
        <taxon>Bacillati</taxon>
        <taxon>Bacillota</taxon>
        <taxon>Capillibacterium</taxon>
    </lineage>
</organism>
<feature type="domain" description="DhaL" evidence="1">
    <location>
        <begin position="9"/>
        <end position="200"/>
    </location>
</feature>
<dbReference type="GO" id="GO:0004371">
    <property type="term" value="F:glycerone kinase activity"/>
    <property type="evidence" value="ECO:0007669"/>
    <property type="project" value="InterPro"/>
</dbReference>
<keyword evidence="3" id="KW-1185">Reference proteome</keyword>
<dbReference type="InterPro" id="IPR048394">
    <property type="entry name" value="FakA-like_M"/>
</dbReference>
<sequence length="543" mass="58907">MSLDLIDGPKLKQILAAGVDNLVGHKEEVDALNVFPVPDGDTGTNMSLTFQAALREAEKATDDVANILERAAQGALMGARGNSGVIVSQFFRGFARAVGKVDKLGIPEIVRGIVGAANTAYQAVRKPVEGTILTVVREAGEKAQKLQGKEKDPIRFLEQVYKHAEEVLAKTPEMLPTLKQAGVVDAGGKGLLFFFQGVLAGLKGEAVVVRKAAPDEKKQLFARVEDDLDLDPENITFQYCTEFIVRGENMNLETIREDLEPHGDCLLVVGDEKTIKIHIHTNNPGLILDYAVHLGSLSEIDINNMVEQSQQRLEQLRRDQPPQANKEIGLVAVASGEGLQNIFRSLGVDEVISGGQTMNPSTEELYKAVMKVPAKQVIILPNNSNIVMTAGQVGELTDIPVAVVPSKFIPQGIAALMAFAPEESLVHNQEAMTRALSSVVTGEVTFAVRASSINGLEIQEGDIVGLKDGDITCKGKDASAVLLDLLSHCVEEEDSFITIYYGHDINEKEAESVLEKVQALYPDAEVELYYGGQPLYYYLFSVE</sequence>
<evidence type="ECO:0000259" key="1">
    <source>
        <dbReference type="PROSITE" id="PS51480"/>
    </source>
</evidence>
<dbReference type="Proteomes" id="UP000657177">
    <property type="component" value="Unassembled WGS sequence"/>
</dbReference>
<dbReference type="SMART" id="SM01120">
    <property type="entry name" value="Dak2"/>
    <property type="match status" value="1"/>
</dbReference>
<gene>
    <name evidence="2" type="ORF">G5B42_08125</name>
</gene>
<dbReference type="Pfam" id="PF13684">
    <property type="entry name" value="FakA-like_C"/>
    <property type="match status" value="1"/>
</dbReference>
<dbReference type="GO" id="GO:0006071">
    <property type="term" value="P:glycerol metabolic process"/>
    <property type="evidence" value="ECO:0007669"/>
    <property type="project" value="InterPro"/>
</dbReference>
<dbReference type="InterPro" id="IPR033470">
    <property type="entry name" value="FakA-like_C"/>
</dbReference>
<dbReference type="PANTHER" id="PTHR33434">
    <property type="entry name" value="DEGV DOMAIN-CONTAINING PROTEIN DR_1986-RELATED"/>
    <property type="match status" value="1"/>
</dbReference>
<dbReference type="InterPro" id="IPR050270">
    <property type="entry name" value="DegV_domain_contain"/>
</dbReference>
<dbReference type="SMART" id="SM01121">
    <property type="entry name" value="Dak1_2"/>
    <property type="match status" value="1"/>
</dbReference>
<dbReference type="Pfam" id="PF02734">
    <property type="entry name" value="Dak2"/>
    <property type="match status" value="1"/>
</dbReference>
<comment type="caution">
    <text evidence="2">The sequence shown here is derived from an EMBL/GenBank/DDBJ whole genome shotgun (WGS) entry which is preliminary data.</text>
</comment>
<dbReference type="PANTHER" id="PTHR33434:SF4">
    <property type="entry name" value="PHOSPHATASE PROTEIN"/>
    <property type="match status" value="1"/>
</dbReference>
<dbReference type="SUPFAM" id="SSF101473">
    <property type="entry name" value="DhaL-like"/>
    <property type="match status" value="1"/>
</dbReference>
<dbReference type="InterPro" id="IPR004007">
    <property type="entry name" value="DhaL_dom"/>
</dbReference>
<dbReference type="EMBL" id="JAAKDE010000015">
    <property type="protein sequence ID" value="MBA2133505.1"/>
    <property type="molecule type" value="Genomic_DNA"/>
</dbReference>
<dbReference type="RefSeq" id="WP_181339965.1">
    <property type="nucleotide sequence ID" value="NZ_JAAKDE010000015.1"/>
</dbReference>
<dbReference type="Pfam" id="PF21645">
    <property type="entry name" value="FakA-like_M"/>
    <property type="match status" value="1"/>
</dbReference>
<accession>A0A8J6LIV7</accession>